<dbReference type="NCBIfam" id="TIGR01181">
    <property type="entry name" value="dTDP_gluc_dehyt"/>
    <property type="match status" value="1"/>
</dbReference>
<comment type="caution">
    <text evidence="9">The sequence shown here is derived from an EMBL/GenBank/DDBJ whole genome shotgun (WGS) entry which is preliminary data.</text>
</comment>
<dbReference type="PANTHER" id="PTHR43000">
    <property type="entry name" value="DTDP-D-GLUCOSE 4,6-DEHYDRATASE-RELATED"/>
    <property type="match status" value="1"/>
</dbReference>
<evidence type="ECO:0000256" key="3">
    <source>
        <dbReference type="ARBA" id="ARBA00008178"/>
    </source>
</evidence>
<dbReference type="Pfam" id="PF16363">
    <property type="entry name" value="GDP_Man_Dehyd"/>
    <property type="match status" value="1"/>
</dbReference>
<evidence type="ECO:0000256" key="7">
    <source>
        <dbReference type="ARBA" id="ARBA00023239"/>
    </source>
</evidence>
<feature type="domain" description="NAD(P)-binding" evidence="8">
    <location>
        <begin position="5"/>
        <end position="304"/>
    </location>
</feature>
<keyword evidence="10" id="KW-1185">Reference proteome</keyword>
<evidence type="ECO:0000256" key="4">
    <source>
        <dbReference type="ARBA" id="ARBA00011990"/>
    </source>
</evidence>
<keyword evidence="6" id="KW-0520">NAD</keyword>
<name>A0A4S3B428_9ENTE</name>
<evidence type="ECO:0000256" key="6">
    <source>
        <dbReference type="ARBA" id="ARBA00023027"/>
    </source>
</evidence>
<dbReference type="InterPro" id="IPR005888">
    <property type="entry name" value="dTDP_Gluc_deHydtase"/>
</dbReference>
<sequence>MKAFLVTGGAGFIGSNFIRYMMDKYSSYEIINLDLLTYAGNLKNVEEVADLSRYHFVQGSINDRELVTNLVKQYKVDAIINFAAESHVDRSIEAAYPFVETNVNGTLSLLEVAKKCQINRFVQISTDEVYGSLGLEGYFFEHSPLNPSSPYSASKASADLLVQSYHKTYGLDTIITRCSNNYGPYQHSEKLLPSIILKAFQNEKLPIYGEGQNVRDWLHVFDHCSAIDLALHSGKSGEIYNIGAYHERTNNEMVDFIIGALDREESLKEFIPDRLGHDFRYAIDSSKIRRELKWQPKMDFDKSLIETIDWYITEQQ</sequence>
<dbReference type="OrthoDB" id="9811743at2"/>
<dbReference type="RefSeq" id="WP_136137857.1">
    <property type="nucleotide sequence ID" value="NZ_SDGV01000035.1"/>
</dbReference>
<reference evidence="9 10" key="1">
    <citation type="submission" date="2019-01" db="EMBL/GenBank/DDBJ databases">
        <title>Vagococcus silagei sp. nov. isolated from brewer's grain.</title>
        <authorList>
            <person name="Guu J.-R."/>
        </authorList>
    </citation>
    <scope>NUCLEOTIDE SEQUENCE [LARGE SCALE GENOMIC DNA]</scope>
    <source>
        <strain evidence="9 10">2B-2</strain>
    </source>
</reference>
<evidence type="ECO:0000259" key="8">
    <source>
        <dbReference type="Pfam" id="PF16363"/>
    </source>
</evidence>
<dbReference type="GO" id="GO:0008460">
    <property type="term" value="F:dTDP-glucose 4,6-dehydratase activity"/>
    <property type="evidence" value="ECO:0007669"/>
    <property type="project" value="UniProtKB-EC"/>
</dbReference>
<comment type="catalytic activity">
    <reaction evidence="1">
        <text>dTDP-alpha-D-glucose = dTDP-4-dehydro-6-deoxy-alpha-D-glucose + H2O</text>
        <dbReference type="Rhea" id="RHEA:17221"/>
        <dbReference type="ChEBI" id="CHEBI:15377"/>
        <dbReference type="ChEBI" id="CHEBI:57477"/>
        <dbReference type="ChEBI" id="CHEBI:57649"/>
        <dbReference type="EC" id="4.2.1.46"/>
    </reaction>
</comment>
<dbReference type="Gene3D" id="3.90.25.10">
    <property type="entry name" value="UDP-galactose 4-epimerase, domain 1"/>
    <property type="match status" value="1"/>
</dbReference>
<dbReference type="Gene3D" id="3.40.50.720">
    <property type="entry name" value="NAD(P)-binding Rossmann-like Domain"/>
    <property type="match status" value="1"/>
</dbReference>
<dbReference type="EMBL" id="SDGV01000035">
    <property type="protein sequence ID" value="THB60156.1"/>
    <property type="molecule type" value="Genomic_DNA"/>
</dbReference>
<gene>
    <name evidence="9" type="primary">rfbB</name>
    <name evidence="9" type="ORF">ESZ54_11800</name>
</gene>
<dbReference type="SUPFAM" id="SSF51735">
    <property type="entry name" value="NAD(P)-binding Rossmann-fold domains"/>
    <property type="match status" value="1"/>
</dbReference>
<evidence type="ECO:0000256" key="1">
    <source>
        <dbReference type="ARBA" id="ARBA00001539"/>
    </source>
</evidence>
<evidence type="ECO:0000313" key="9">
    <source>
        <dbReference type="EMBL" id="THB60156.1"/>
    </source>
</evidence>
<dbReference type="CDD" id="cd05246">
    <property type="entry name" value="dTDP_GD_SDR_e"/>
    <property type="match status" value="1"/>
</dbReference>
<dbReference type="Proteomes" id="UP000310506">
    <property type="component" value="Unassembled WGS sequence"/>
</dbReference>
<organism evidence="9 10">
    <name type="scientific">Vagococcus silagei</name>
    <dbReference type="NCBI Taxonomy" id="2508885"/>
    <lineage>
        <taxon>Bacteria</taxon>
        <taxon>Bacillati</taxon>
        <taxon>Bacillota</taxon>
        <taxon>Bacilli</taxon>
        <taxon>Lactobacillales</taxon>
        <taxon>Enterococcaceae</taxon>
        <taxon>Vagococcus</taxon>
    </lineage>
</organism>
<evidence type="ECO:0000313" key="10">
    <source>
        <dbReference type="Proteomes" id="UP000310506"/>
    </source>
</evidence>
<dbReference type="FunFam" id="3.40.50.720:FF:000304">
    <property type="entry name" value="UDP-glucose 4,6-dehydratase"/>
    <property type="match status" value="1"/>
</dbReference>
<proteinExistence type="inferred from homology"/>
<evidence type="ECO:0000256" key="2">
    <source>
        <dbReference type="ARBA" id="ARBA00001911"/>
    </source>
</evidence>
<protein>
    <recommendedName>
        <fullName evidence="5">dTDP-glucose 4,6-dehydratase</fullName>
        <ecNumber evidence="4">4.2.1.46</ecNumber>
    </recommendedName>
</protein>
<dbReference type="EC" id="4.2.1.46" evidence="4"/>
<accession>A0A4S3B428</accession>
<keyword evidence="7 9" id="KW-0456">Lyase</keyword>
<dbReference type="InterPro" id="IPR016040">
    <property type="entry name" value="NAD(P)-bd_dom"/>
</dbReference>
<dbReference type="AlphaFoldDB" id="A0A4S3B428"/>
<comment type="cofactor">
    <cofactor evidence="2">
        <name>NAD(+)</name>
        <dbReference type="ChEBI" id="CHEBI:57540"/>
    </cofactor>
</comment>
<dbReference type="InterPro" id="IPR036291">
    <property type="entry name" value="NAD(P)-bd_dom_sf"/>
</dbReference>
<dbReference type="GO" id="GO:0009225">
    <property type="term" value="P:nucleotide-sugar metabolic process"/>
    <property type="evidence" value="ECO:0007669"/>
    <property type="project" value="InterPro"/>
</dbReference>
<comment type="similarity">
    <text evidence="3">Belongs to the NAD(P)-dependent epimerase/dehydratase family. dTDP-glucose dehydratase subfamily.</text>
</comment>
<evidence type="ECO:0000256" key="5">
    <source>
        <dbReference type="ARBA" id="ARBA00016977"/>
    </source>
</evidence>